<evidence type="ECO:0000313" key="8">
    <source>
        <dbReference type="EMBL" id="KQK32236.1"/>
    </source>
</evidence>
<keyword evidence="4" id="KW-0663">Pyridoxal phosphate</keyword>
<dbReference type="InterPro" id="IPR015424">
    <property type="entry name" value="PyrdxlP-dep_Trfase"/>
</dbReference>
<dbReference type="GO" id="GO:0006545">
    <property type="term" value="P:glycine biosynthetic process"/>
    <property type="evidence" value="ECO:0007669"/>
    <property type="project" value="TreeGrafter"/>
</dbReference>
<evidence type="ECO:0000313" key="10">
    <source>
        <dbReference type="Proteomes" id="UP000051562"/>
    </source>
</evidence>
<proteinExistence type="inferred from homology"/>
<dbReference type="GO" id="GO:0008732">
    <property type="term" value="F:L-allo-threonine aldolase activity"/>
    <property type="evidence" value="ECO:0007669"/>
    <property type="project" value="TreeGrafter"/>
</dbReference>
<sequence length="348" mass="36856">MLVDDFRSDTVTRPGEGMRAAMAAAEVGDAVYDDCPTTKRLEAITAERLGKESALFFPTGTQANLAGLMAHCGRGEEYLVGQMAHTYRLEGGGAAVLGSIQPQPLPNEPDGTIALDAIADAIKPNDFHFAMTRLLALENTFNGLVLPDAYLEAATGLARSRGLATHLDGARLMNAAAASNRDAAWIAGQFDTVSLCLSKGLGAPIGSILVGPKEFIAKARRIRKMLGGGMRQTGVIAAAAIYALEHNVSRLGEDHRRASALAEVLARFPELGAGPARTNMVFMTPKGLDTAAFATFMRERGIGVSGRYGTLRWVTHLDVGDESVARVAEACEAFLDKQKAASPMRAQA</sequence>
<dbReference type="Proteomes" id="UP000051562">
    <property type="component" value="Unassembled WGS sequence"/>
</dbReference>
<dbReference type="NCBIfam" id="NF007825">
    <property type="entry name" value="PRK10534.1"/>
    <property type="match status" value="1"/>
</dbReference>
<comment type="similarity">
    <text evidence="2">Belongs to the threonine aldolase family.</text>
</comment>
<gene>
    <name evidence="8" type="ORF">ARD30_00175</name>
    <name evidence="9" type="ORF">SAMN05660750_04258</name>
</gene>
<comment type="cofactor">
    <cofactor evidence="1">
        <name>pyridoxal 5'-phosphate</name>
        <dbReference type="ChEBI" id="CHEBI:597326"/>
    </cofactor>
</comment>
<dbReference type="Gene3D" id="3.90.1150.10">
    <property type="entry name" value="Aspartate Aminotransferase, domain 1"/>
    <property type="match status" value="1"/>
</dbReference>
<evidence type="ECO:0000256" key="1">
    <source>
        <dbReference type="ARBA" id="ARBA00001933"/>
    </source>
</evidence>
<evidence type="ECO:0000256" key="6">
    <source>
        <dbReference type="PIRSR" id="PIRSR017617-1"/>
    </source>
</evidence>
<dbReference type="OrthoDB" id="9774495at2"/>
<evidence type="ECO:0000256" key="2">
    <source>
        <dbReference type="ARBA" id="ARBA00006966"/>
    </source>
</evidence>
<keyword evidence="5" id="KW-0456">Lyase</keyword>
<feature type="modified residue" description="N6-(pyridoxal phosphate)lysine" evidence="6">
    <location>
        <position position="199"/>
    </location>
</feature>
<reference evidence="8 10" key="1">
    <citation type="submission" date="2015-10" db="EMBL/GenBank/DDBJ databases">
        <title>Draft genome of Bosea thiooxidans.</title>
        <authorList>
            <person name="Wang X."/>
        </authorList>
    </citation>
    <scope>NUCLEOTIDE SEQUENCE [LARGE SCALE GENOMIC DNA]</scope>
    <source>
        <strain evidence="8 10">CGMCC 9174</strain>
    </source>
</reference>
<dbReference type="PIRSF" id="PIRSF017617">
    <property type="entry name" value="Thr_aldolase"/>
    <property type="match status" value="1"/>
</dbReference>
<dbReference type="PANTHER" id="PTHR48097:SF9">
    <property type="entry name" value="L-THREONINE ALDOLASE"/>
    <property type="match status" value="1"/>
</dbReference>
<name>A0A0Q3L656_9HYPH</name>
<dbReference type="InterPro" id="IPR023603">
    <property type="entry name" value="Low_specificity_L-TA-like"/>
</dbReference>
<evidence type="ECO:0000313" key="9">
    <source>
        <dbReference type="EMBL" id="SKC10300.1"/>
    </source>
</evidence>
<dbReference type="SUPFAM" id="SSF53383">
    <property type="entry name" value="PLP-dependent transferases"/>
    <property type="match status" value="1"/>
</dbReference>
<evidence type="ECO:0000256" key="4">
    <source>
        <dbReference type="ARBA" id="ARBA00022898"/>
    </source>
</evidence>
<dbReference type="NCBIfam" id="NF041359">
    <property type="entry name" value="GntG_guanitoxin"/>
    <property type="match status" value="1"/>
</dbReference>
<organism evidence="8 10">
    <name type="scientific">Bosea thiooxidans</name>
    <dbReference type="NCBI Taxonomy" id="53254"/>
    <lineage>
        <taxon>Bacteria</taxon>
        <taxon>Pseudomonadati</taxon>
        <taxon>Pseudomonadota</taxon>
        <taxon>Alphaproteobacteria</taxon>
        <taxon>Hyphomicrobiales</taxon>
        <taxon>Boseaceae</taxon>
        <taxon>Bosea</taxon>
    </lineage>
</organism>
<dbReference type="EMBL" id="FUYX01000014">
    <property type="protein sequence ID" value="SKC10300.1"/>
    <property type="molecule type" value="Genomic_DNA"/>
</dbReference>
<dbReference type="InterPro" id="IPR015421">
    <property type="entry name" value="PyrdxlP-dep_Trfase_major"/>
</dbReference>
<comment type="subunit">
    <text evidence="3">Homotetramer.</text>
</comment>
<protein>
    <submittedName>
        <fullName evidence="8 9">Threonine aldolase</fullName>
    </submittedName>
</protein>
<dbReference type="InterPro" id="IPR015422">
    <property type="entry name" value="PyrdxlP-dep_Trfase_small"/>
</dbReference>
<feature type="domain" description="Aromatic amino acid beta-eliminating lyase/threonine aldolase" evidence="7">
    <location>
        <begin position="5"/>
        <end position="283"/>
    </location>
</feature>
<keyword evidence="10" id="KW-1185">Reference proteome</keyword>
<dbReference type="GO" id="GO:0005829">
    <property type="term" value="C:cytosol"/>
    <property type="evidence" value="ECO:0007669"/>
    <property type="project" value="TreeGrafter"/>
</dbReference>
<dbReference type="STRING" id="53254.SAMN05660750_04258"/>
<reference evidence="9 11" key="2">
    <citation type="submission" date="2017-02" db="EMBL/GenBank/DDBJ databases">
        <authorList>
            <person name="Peterson S.W."/>
        </authorList>
    </citation>
    <scope>NUCLEOTIDE SEQUENCE [LARGE SCALE GENOMIC DNA]</scope>
    <source>
        <strain evidence="9 11">DSM 9653</strain>
    </source>
</reference>
<evidence type="ECO:0000259" key="7">
    <source>
        <dbReference type="Pfam" id="PF01212"/>
    </source>
</evidence>
<dbReference type="FunFam" id="3.40.640.10:FF:000030">
    <property type="entry name" value="Low-specificity L-threonine aldolase"/>
    <property type="match status" value="1"/>
</dbReference>
<dbReference type="Pfam" id="PF01212">
    <property type="entry name" value="Beta_elim_lyase"/>
    <property type="match status" value="1"/>
</dbReference>
<dbReference type="InterPro" id="IPR001597">
    <property type="entry name" value="ArAA_b-elim_lyase/Thr_aldolase"/>
</dbReference>
<dbReference type="Proteomes" id="UP000190130">
    <property type="component" value="Unassembled WGS sequence"/>
</dbReference>
<dbReference type="PANTHER" id="PTHR48097">
    <property type="entry name" value="L-THREONINE ALDOLASE-RELATED"/>
    <property type="match status" value="1"/>
</dbReference>
<dbReference type="AlphaFoldDB" id="A0A0Q3L656"/>
<evidence type="ECO:0000256" key="5">
    <source>
        <dbReference type="ARBA" id="ARBA00023239"/>
    </source>
</evidence>
<dbReference type="EMBL" id="LMAR01000001">
    <property type="protein sequence ID" value="KQK32236.1"/>
    <property type="molecule type" value="Genomic_DNA"/>
</dbReference>
<dbReference type="RefSeq" id="WP_055726181.1">
    <property type="nucleotide sequence ID" value="NZ_FUYX01000014.1"/>
</dbReference>
<dbReference type="GO" id="GO:0006567">
    <property type="term" value="P:L-threonine catabolic process"/>
    <property type="evidence" value="ECO:0007669"/>
    <property type="project" value="TreeGrafter"/>
</dbReference>
<accession>A0A0Q3L656</accession>
<evidence type="ECO:0000313" key="11">
    <source>
        <dbReference type="Proteomes" id="UP000190130"/>
    </source>
</evidence>
<dbReference type="Gene3D" id="3.40.640.10">
    <property type="entry name" value="Type I PLP-dependent aspartate aminotransferase-like (Major domain)"/>
    <property type="match status" value="1"/>
</dbReference>
<evidence type="ECO:0000256" key="3">
    <source>
        <dbReference type="ARBA" id="ARBA00011881"/>
    </source>
</evidence>